<dbReference type="CDD" id="cd03785">
    <property type="entry name" value="GT28_MurG"/>
    <property type="match status" value="1"/>
</dbReference>
<evidence type="ECO:0000256" key="2">
    <source>
        <dbReference type="ARBA" id="ARBA00022618"/>
    </source>
</evidence>
<protein>
    <recommendedName>
        <fullName evidence="10">UDP-N-acetylglucosamine--N-acetylmuramyl-(pentapeptide) pyrophosphoryl-undecaprenol N-acetylglucosamine transferase</fullName>
        <ecNumber evidence="10">2.4.1.227</ecNumber>
    </recommendedName>
    <alternativeName>
        <fullName evidence="10">Undecaprenyl-PP-MurNAc-pentapeptide-UDPGlcNAc GlcNAc transferase</fullName>
    </alternativeName>
</protein>
<feature type="domain" description="Glycosyl transferase family 28 C-terminal" evidence="12">
    <location>
        <begin position="194"/>
        <end position="350"/>
    </location>
</feature>
<evidence type="ECO:0000256" key="9">
    <source>
        <dbReference type="ARBA" id="ARBA00023316"/>
    </source>
</evidence>
<evidence type="ECO:0000256" key="1">
    <source>
        <dbReference type="ARBA" id="ARBA00022475"/>
    </source>
</evidence>
<dbReference type="KEGG" id="marq:MARGE09_P2011"/>
<dbReference type="Pfam" id="PF03033">
    <property type="entry name" value="Glyco_transf_28"/>
    <property type="match status" value="1"/>
</dbReference>
<evidence type="ECO:0000256" key="4">
    <source>
        <dbReference type="ARBA" id="ARBA00022679"/>
    </source>
</evidence>
<dbReference type="Gene3D" id="3.40.50.2000">
    <property type="entry name" value="Glycogen Phosphorylase B"/>
    <property type="match status" value="2"/>
</dbReference>
<dbReference type="GO" id="GO:0051301">
    <property type="term" value="P:cell division"/>
    <property type="evidence" value="ECO:0007669"/>
    <property type="project" value="UniProtKB-KW"/>
</dbReference>
<reference evidence="13 14" key="1">
    <citation type="journal article" date="2022" name="IScience">
        <title>An ultrasensitive nanofiber-based assay for enzymatic hydrolysis and deep-sea microbial degradation of cellulose.</title>
        <authorList>
            <person name="Tsudome M."/>
            <person name="Tachioka M."/>
            <person name="Miyazaki M."/>
            <person name="Uchimura K."/>
            <person name="Tsuda M."/>
            <person name="Takaki Y."/>
            <person name="Deguchi S."/>
        </authorList>
    </citation>
    <scope>NUCLEOTIDE SEQUENCE [LARGE SCALE GENOMIC DNA]</scope>
    <source>
        <strain evidence="13 14">GE09</strain>
    </source>
</reference>
<keyword evidence="7 10" id="KW-0472">Membrane</keyword>
<proteinExistence type="inferred from homology"/>
<dbReference type="EC" id="2.4.1.227" evidence="10"/>
<evidence type="ECO:0000259" key="11">
    <source>
        <dbReference type="Pfam" id="PF03033"/>
    </source>
</evidence>
<accession>A0AAN1WHP3</accession>
<evidence type="ECO:0000256" key="5">
    <source>
        <dbReference type="ARBA" id="ARBA00022960"/>
    </source>
</evidence>
<keyword evidence="3 10" id="KW-0328">Glycosyltransferase</keyword>
<name>A0AAN1WHP3_9GAMM</name>
<dbReference type="Pfam" id="PF04101">
    <property type="entry name" value="Glyco_tran_28_C"/>
    <property type="match status" value="1"/>
</dbReference>
<feature type="binding site" evidence="10">
    <location>
        <begin position="23"/>
        <end position="25"/>
    </location>
    <ligand>
        <name>UDP-N-acetyl-alpha-D-glucosamine</name>
        <dbReference type="ChEBI" id="CHEBI:57705"/>
    </ligand>
</feature>
<organism evidence="13 14">
    <name type="scientific">Marinagarivorans cellulosilyticus</name>
    <dbReference type="NCBI Taxonomy" id="2721545"/>
    <lineage>
        <taxon>Bacteria</taxon>
        <taxon>Pseudomonadati</taxon>
        <taxon>Pseudomonadota</taxon>
        <taxon>Gammaproteobacteria</taxon>
        <taxon>Cellvibrionales</taxon>
        <taxon>Cellvibrionaceae</taxon>
        <taxon>Marinagarivorans</taxon>
    </lineage>
</organism>
<dbReference type="RefSeq" id="WP_236987289.1">
    <property type="nucleotide sequence ID" value="NZ_AP023086.1"/>
</dbReference>
<comment type="pathway">
    <text evidence="10">Cell wall biogenesis; peptidoglycan biosynthesis.</text>
</comment>
<dbReference type="Proteomes" id="UP001320119">
    <property type="component" value="Chromosome"/>
</dbReference>
<keyword evidence="8 10" id="KW-0131">Cell cycle</keyword>
<comment type="function">
    <text evidence="10">Cell wall formation. Catalyzes the transfer of a GlcNAc subunit on undecaprenyl-pyrophosphoryl-MurNAc-pentapeptide (lipid intermediate I) to form undecaprenyl-pyrophosphoryl-MurNAc-(pentapeptide)GlcNAc (lipid intermediate II).</text>
</comment>
<comment type="similarity">
    <text evidence="10">Belongs to the glycosyltransferase 28 family. MurG subfamily.</text>
</comment>
<dbReference type="InterPro" id="IPR007235">
    <property type="entry name" value="Glyco_trans_28_C"/>
</dbReference>
<evidence type="ECO:0000313" key="13">
    <source>
        <dbReference type="EMBL" id="BCD97810.1"/>
    </source>
</evidence>
<comment type="subcellular location">
    <subcellularLocation>
        <location evidence="10">Cell membrane</location>
        <topology evidence="10">Peripheral membrane protein</topology>
        <orientation evidence="10">Cytoplasmic side</orientation>
    </subcellularLocation>
</comment>
<feature type="binding site" evidence="10">
    <location>
        <position position="304"/>
    </location>
    <ligand>
        <name>UDP-N-acetyl-alpha-D-glucosamine</name>
        <dbReference type="ChEBI" id="CHEBI:57705"/>
    </ligand>
</feature>
<feature type="binding site" evidence="10">
    <location>
        <position position="171"/>
    </location>
    <ligand>
        <name>UDP-N-acetyl-alpha-D-glucosamine</name>
        <dbReference type="ChEBI" id="CHEBI:57705"/>
    </ligand>
</feature>
<dbReference type="SUPFAM" id="SSF53756">
    <property type="entry name" value="UDP-Glycosyltransferase/glycogen phosphorylase"/>
    <property type="match status" value="1"/>
</dbReference>
<evidence type="ECO:0000256" key="7">
    <source>
        <dbReference type="ARBA" id="ARBA00023136"/>
    </source>
</evidence>
<keyword evidence="14" id="KW-1185">Reference proteome</keyword>
<dbReference type="AlphaFoldDB" id="A0AAN1WHP3"/>
<keyword evidence="2 10" id="KW-0132">Cell division</keyword>
<evidence type="ECO:0000256" key="8">
    <source>
        <dbReference type="ARBA" id="ARBA00023306"/>
    </source>
</evidence>
<dbReference type="PANTHER" id="PTHR21015:SF22">
    <property type="entry name" value="GLYCOSYLTRANSFERASE"/>
    <property type="match status" value="1"/>
</dbReference>
<evidence type="ECO:0000256" key="10">
    <source>
        <dbReference type="HAMAP-Rule" id="MF_00033"/>
    </source>
</evidence>
<evidence type="ECO:0000256" key="3">
    <source>
        <dbReference type="ARBA" id="ARBA00022676"/>
    </source>
</evidence>
<dbReference type="GO" id="GO:0005975">
    <property type="term" value="P:carbohydrate metabolic process"/>
    <property type="evidence" value="ECO:0007669"/>
    <property type="project" value="InterPro"/>
</dbReference>
<keyword evidence="1 10" id="KW-1003">Cell membrane</keyword>
<dbReference type="GO" id="GO:0008360">
    <property type="term" value="P:regulation of cell shape"/>
    <property type="evidence" value="ECO:0007669"/>
    <property type="project" value="UniProtKB-KW"/>
</dbReference>
<feature type="binding site" evidence="10">
    <location>
        <begin position="278"/>
        <end position="283"/>
    </location>
    <ligand>
        <name>UDP-N-acetyl-alpha-D-glucosamine</name>
        <dbReference type="ChEBI" id="CHEBI:57705"/>
    </ligand>
</feature>
<comment type="catalytic activity">
    <reaction evidence="10">
        <text>di-trans,octa-cis-undecaprenyl diphospho-N-acetyl-alpha-D-muramoyl-L-alanyl-D-glutamyl-meso-2,6-diaminopimeloyl-D-alanyl-D-alanine + UDP-N-acetyl-alpha-D-glucosamine = di-trans,octa-cis-undecaprenyl diphospho-[N-acetyl-alpha-D-glucosaminyl-(1-&gt;4)]-N-acetyl-alpha-D-muramoyl-L-alanyl-D-glutamyl-meso-2,6-diaminopimeloyl-D-alanyl-D-alanine + UDP + H(+)</text>
        <dbReference type="Rhea" id="RHEA:31227"/>
        <dbReference type="ChEBI" id="CHEBI:15378"/>
        <dbReference type="ChEBI" id="CHEBI:57705"/>
        <dbReference type="ChEBI" id="CHEBI:58223"/>
        <dbReference type="ChEBI" id="CHEBI:61387"/>
        <dbReference type="ChEBI" id="CHEBI:61388"/>
        <dbReference type="EC" id="2.4.1.227"/>
    </reaction>
</comment>
<keyword evidence="6 10" id="KW-0573">Peptidoglycan synthesis</keyword>
<dbReference type="PANTHER" id="PTHR21015">
    <property type="entry name" value="UDP-N-ACETYLGLUCOSAMINE--N-ACETYLMURAMYL-(PENTAPEPTIDE) PYROPHOSPHORYL-UNDECAPRENOL N-ACETYLGLUCOSAMINE TRANSFERASE 1"/>
    <property type="match status" value="1"/>
</dbReference>
<keyword evidence="5 10" id="KW-0133">Cell shape</keyword>
<feature type="binding site" evidence="10">
    <location>
        <position position="200"/>
    </location>
    <ligand>
        <name>UDP-N-acetyl-alpha-D-glucosamine</name>
        <dbReference type="ChEBI" id="CHEBI:57705"/>
    </ligand>
</feature>
<gene>
    <name evidence="10" type="primary">murG</name>
    <name evidence="13" type="ORF">MARGE09_P2011</name>
</gene>
<dbReference type="GO" id="GO:0050511">
    <property type="term" value="F:undecaprenyldiphospho-muramoylpentapeptide beta-N-acetylglucosaminyltransferase activity"/>
    <property type="evidence" value="ECO:0007669"/>
    <property type="project" value="UniProtKB-UniRule"/>
</dbReference>
<feature type="binding site" evidence="10">
    <location>
        <position position="259"/>
    </location>
    <ligand>
        <name>UDP-N-acetyl-alpha-D-glucosamine</name>
        <dbReference type="ChEBI" id="CHEBI:57705"/>
    </ligand>
</feature>
<sequence length="373" mass="39584">MTQPNAPKSQKAVGTILIMAGGTGGHVFPALAVADYLRDLGIQVHWIGTDKGIEAKVVPENNIPLHTINIAGIRGKSLTKFITGPIAIAKAIAQAKSIIREIKPNVVLGMGGYASGPGGIAARLCGIPLIVHEQNAIAGSTNKILARLAKHVLCGFPNALPKGIFVGNPVRNGFYHQLQPSERVNTQKGLPFKVLVLGGSLGAKALNQKVPEALALLPADLNVQVVHQSGARTKAVAQEAYSALKEQKPEYHIELPEFIVDVAKAMADADLIICRAGALTVAELAAVGAASLLVPFPYAIDDHQTANARWLSEKGAAILCPEATLTAALLADHITQLYQDRSRLHKMAVTAFMRDEKTPTANVADYCLEYLHV</sequence>
<evidence type="ECO:0000313" key="14">
    <source>
        <dbReference type="Proteomes" id="UP001320119"/>
    </source>
</evidence>
<feature type="domain" description="Glycosyltransferase family 28 N-terminal" evidence="11">
    <location>
        <begin position="16"/>
        <end position="153"/>
    </location>
</feature>
<dbReference type="NCBIfam" id="TIGR01133">
    <property type="entry name" value="murG"/>
    <property type="match status" value="1"/>
</dbReference>
<dbReference type="InterPro" id="IPR004276">
    <property type="entry name" value="GlycoTrans_28_N"/>
</dbReference>
<dbReference type="EMBL" id="AP023086">
    <property type="protein sequence ID" value="BCD97810.1"/>
    <property type="molecule type" value="Genomic_DNA"/>
</dbReference>
<dbReference type="GO" id="GO:0005886">
    <property type="term" value="C:plasma membrane"/>
    <property type="evidence" value="ECO:0007669"/>
    <property type="project" value="UniProtKB-SubCell"/>
</dbReference>
<evidence type="ECO:0000256" key="6">
    <source>
        <dbReference type="ARBA" id="ARBA00022984"/>
    </source>
</evidence>
<feature type="binding site" evidence="10">
    <location>
        <position position="135"/>
    </location>
    <ligand>
        <name>UDP-N-acetyl-alpha-D-glucosamine</name>
        <dbReference type="ChEBI" id="CHEBI:57705"/>
    </ligand>
</feature>
<keyword evidence="9 10" id="KW-0961">Cell wall biogenesis/degradation</keyword>
<evidence type="ECO:0000259" key="12">
    <source>
        <dbReference type="Pfam" id="PF04101"/>
    </source>
</evidence>
<keyword evidence="4 10" id="KW-0808">Transferase</keyword>
<dbReference type="InterPro" id="IPR006009">
    <property type="entry name" value="GlcNAc_MurG"/>
</dbReference>
<dbReference type="HAMAP" id="MF_00033">
    <property type="entry name" value="MurG"/>
    <property type="match status" value="1"/>
</dbReference>
<dbReference type="GO" id="GO:0071555">
    <property type="term" value="P:cell wall organization"/>
    <property type="evidence" value="ECO:0007669"/>
    <property type="project" value="UniProtKB-KW"/>
</dbReference>
<dbReference type="GO" id="GO:0009252">
    <property type="term" value="P:peptidoglycan biosynthetic process"/>
    <property type="evidence" value="ECO:0007669"/>
    <property type="project" value="UniProtKB-UniRule"/>
</dbReference>